<protein>
    <submittedName>
        <fullName evidence="1">Uncharacterized protein</fullName>
    </submittedName>
</protein>
<evidence type="ECO:0000313" key="1">
    <source>
        <dbReference type="EMBL" id="KAL3863213.1"/>
    </source>
</evidence>
<gene>
    <name evidence="1" type="ORF">ACJMK2_004978</name>
</gene>
<name>A0ABD3VR95_SINWO</name>
<dbReference type="EMBL" id="JBJQND010000010">
    <property type="protein sequence ID" value="KAL3863213.1"/>
    <property type="molecule type" value="Genomic_DNA"/>
</dbReference>
<sequence>MNVIDFSATKTKEPIKHVAALPNSVRMIIIGPSGSGKTQLLLNLIMRWMKWDKLYLVAPSVDDQRCYEVLKDFNENASEITGENVIEFITDINDAPSVEDIDGSVNNLVVYDDVMLDNQKKPARIFSRGRHKNTDVIYVTQRYTQIPKVIRDNCNILAIFNGVDTHTLRNIWQTWCSDMDFNKFKNFFSHAQSTPHGFITINLYDPRTRYRIGLDKIFT</sequence>
<dbReference type="InterPro" id="IPR027417">
    <property type="entry name" value="P-loop_NTPase"/>
</dbReference>
<dbReference type="Proteomes" id="UP001634394">
    <property type="component" value="Unassembled WGS sequence"/>
</dbReference>
<keyword evidence="2" id="KW-1185">Reference proteome</keyword>
<proteinExistence type="predicted"/>
<evidence type="ECO:0000313" key="2">
    <source>
        <dbReference type="Proteomes" id="UP001634394"/>
    </source>
</evidence>
<reference evidence="1 2" key="1">
    <citation type="submission" date="2024-11" db="EMBL/GenBank/DDBJ databases">
        <title>Chromosome-level genome assembly of the freshwater bivalve Anodonta woodiana.</title>
        <authorList>
            <person name="Chen X."/>
        </authorList>
    </citation>
    <scope>NUCLEOTIDE SEQUENCE [LARGE SCALE GENOMIC DNA]</scope>
    <source>
        <strain evidence="1">MN2024</strain>
        <tissue evidence="1">Gills</tissue>
    </source>
</reference>
<dbReference type="AlphaFoldDB" id="A0ABD3VR95"/>
<dbReference type="SUPFAM" id="SSF52540">
    <property type="entry name" value="P-loop containing nucleoside triphosphate hydrolases"/>
    <property type="match status" value="1"/>
</dbReference>
<comment type="caution">
    <text evidence="1">The sequence shown here is derived from an EMBL/GenBank/DDBJ whole genome shotgun (WGS) entry which is preliminary data.</text>
</comment>
<dbReference type="Pfam" id="PF04665">
    <property type="entry name" value="Pox_A32"/>
    <property type="match status" value="1"/>
</dbReference>
<accession>A0ABD3VR95</accession>
<dbReference type="InterPro" id="IPR006758">
    <property type="entry name" value="A32L"/>
</dbReference>
<organism evidence="1 2">
    <name type="scientific">Sinanodonta woodiana</name>
    <name type="common">Chinese pond mussel</name>
    <name type="synonym">Anodonta woodiana</name>
    <dbReference type="NCBI Taxonomy" id="1069815"/>
    <lineage>
        <taxon>Eukaryota</taxon>
        <taxon>Metazoa</taxon>
        <taxon>Spiralia</taxon>
        <taxon>Lophotrochozoa</taxon>
        <taxon>Mollusca</taxon>
        <taxon>Bivalvia</taxon>
        <taxon>Autobranchia</taxon>
        <taxon>Heteroconchia</taxon>
        <taxon>Palaeoheterodonta</taxon>
        <taxon>Unionida</taxon>
        <taxon>Unionoidea</taxon>
        <taxon>Unionidae</taxon>
        <taxon>Unioninae</taxon>
        <taxon>Sinanodonta</taxon>
    </lineage>
</organism>
<dbReference type="Gene3D" id="3.40.50.300">
    <property type="entry name" value="P-loop containing nucleotide triphosphate hydrolases"/>
    <property type="match status" value="1"/>
</dbReference>